<dbReference type="InterPro" id="IPR029063">
    <property type="entry name" value="SAM-dependent_MTases_sf"/>
</dbReference>
<dbReference type="PANTHER" id="PTHR43591:SF110">
    <property type="entry name" value="RHODANESE DOMAIN-CONTAINING PROTEIN"/>
    <property type="match status" value="1"/>
</dbReference>
<evidence type="ECO:0000259" key="1">
    <source>
        <dbReference type="Pfam" id="PF13649"/>
    </source>
</evidence>
<dbReference type="Pfam" id="PF13649">
    <property type="entry name" value="Methyltransf_25"/>
    <property type="match status" value="1"/>
</dbReference>
<dbReference type="Gene3D" id="2.20.130.10">
    <property type="entry name" value="CAC2371-like domains"/>
    <property type="match status" value="1"/>
</dbReference>
<dbReference type="Gene3D" id="3.40.50.150">
    <property type="entry name" value="Vaccinia Virus protein VP39"/>
    <property type="match status" value="1"/>
</dbReference>
<gene>
    <name evidence="2" type="ORF">CHK_1374</name>
</gene>
<comment type="caution">
    <text evidence="2">The sequence shown here is derived from an EMBL/GenBank/DDBJ whole genome shotgun (WGS) entry which is preliminary data.</text>
</comment>
<dbReference type="PANTHER" id="PTHR43591">
    <property type="entry name" value="METHYLTRANSFERASE"/>
    <property type="match status" value="1"/>
</dbReference>
<protein>
    <submittedName>
        <fullName evidence="2">Methyltransferase</fullName>
        <ecNumber evidence="2">2.1.1.-</ecNumber>
    </submittedName>
</protein>
<dbReference type="CDD" id="cd02440">
    <property type="entry name" value="AdoMet_MTases"/>
    <property type="match status" value="1"/>
</dbReference>
<dbReference type="SUPFAM" id="SSF53335">
    <property type="entry name" value="S-adenosyl-L-methionine-dependent methyltransferases"/>
    <property type="match status" value="1"/>
</dbReference>
<sequence>MSIDFDEVAGYYDAMYVQQEEYEREAKRVLEIALRYNKSGSNALLDIACGTGGQSEYLARDFHVTGIDLSEEMLRIARSKVPKAEFIKADMFDFSFGQTFGCVVNLYGSIGFASSAGQMEDGLRCVYRCLKPGGVFLLTPWGTGETFREGTIAQSGECGAIKFCRMESVKRETKRSVLVDMYHLIAKDGEIREFHNTQHITLFAETEYIRAIKNAGFTIRERLAEEKFRMGAFVCTK</sequence>
<evidence type="ECO:0000313" key="3">
    <source>
        <dbReference type="Proteomes" id="UP000034076"/>
    </source>
</evidence>
<keyword evidence="2" id="KW-0489">Methyltransferase</keyword>
<name>A0A0M2NKM8_9FIRM</name>
<feature type="domain" description="Methyltransferase" evidence="1">
    <location>
        <begin position="45"/>
        <end position="134"/>
    </location>
</feature>
<organism evidence="2 3">
    <name type="scientific">Christensenella hongkongensis</name>
    <dbReference type="NCBI Taxonomy" id="270498"/>
    <lineage>
        <taxon>Bacteria</taxon>
        <taxon>Bacillati</taxon>
        <taxon>Bacillota</taxon>
        <taxon>Clostridia</taxon>
        <taxon>Christensenellales</taxon>
        <taxon>Christensenellaceae</taxon>
        <taxon>Christensenella</taxon>
    </lineage>
</organism>
<dbReference type="STRING" id="270498.CHK_1374"/>
<keyword evidence="2" id="KW-0808">Transferase</keyword>
<dbReference type="EC" id="2.1.1.-" evidence="2"/>
<proteinExistence type="predicted"/>
<dbReference type="GO" id="GO:0032259">
    <property type="term" value="P:methylation"/>
    <property type="evidence" value="ECO:0007669"/>
    <property type="project" value="UniProtKB-KW"/>
</dbReference>
<dbReference type="RefSeq" id="WP_046443260.1">
    <property type="nucleotide sequence ID" value="NZ_LAYJ01000088.1"/>
</dbReference>
<dbReference type="EMBL" id="LAYJ01000088">
    <property type="protein sequence ID" value="KKI50987.1"/>
    <property type="molecule type" value="Genomic_DNA"/>
</dbReference>
<dbReference type="GO" id="GO:0008168">
    <property type="term" value="F:methyltransferase activity"/>
    <property type="evidence" value="ECO:0007669"/>
    <property type="project" value="UniProtKB-KW"/>
</dbReference>
<accession>A0A0M2NKM8</accession>
<dbReference type="Proteomes" id="UP000034076">
    <property type="component" value="Unassembled WGS sequence"/>
</dbReference>
<evidence type="ECO:0000313" key="2">
    <source>
        <dbReference type="EMBL" id="KKI50987.1"/>
    </source>
</evidence>
<reference evidence="2 3" key="1">
    <citation type="submission" date="2015-04" db="EMBL/GenBank/DDBJ databases">
        <title>Draft genome sequence of bacteremic isolate Catabacter hongkongensis type strain HKU16T.</title>
        <authorList>
            <person name="Lau S.K."/>
            <person name="Teng J.L."/>
            <person name="Huang Y."/>
            <person name="Curreem S.O."/>
            <person name="Tsui S.K."/>
            <person name="Woo P.C."/>
        </authorList>
    </citation>
    <scope>NUCLEOTIDE SEQUENCE [LARGE SCALE GENOMIC DNA]</scope>
    <source>
        <strain evidence="2 3">HKU16</strain>
    </source>
</reference>
<dbReference type="OrthoDB" id="465705at2"/>
<keyword evidence="3" id="KW-1185">Reference proteome</keyword>
<dbReference type="InterPro" id="IPR041698">
    <property type="entry name" value="Methyltransf_25"/>
</dbReference>
<dbReference type="AlphaFoldDB" id="A0A0M2NKM8"/>